<dbReference type="GO" id="GO:0005524">
    <property type="term" value="F:ATP binding"/>
    <property type="evidence" value="ECO:0007669"/>
    <property type="project" value="UniProtKB-KW"/>
</dbReference>
<keyword evidence="6" id="KW-1278">Translocase</keyword>
<dbReference type="AlphaFoldDB" id="A0A348G1N6"/>
<evidence type="ECO:0000256" key="2">
    <source>
        <dbReference type="ARBA" id="ARBA00022448"/>
    </source>
</evidence>
<dbReference type="OrthoDB" id="9807242at2"/>
<dbReference type="InterPro" id="IPR027417">
    <property type="entry name" value="P-loop_NTPase"/>
</dbReference>
<dbReference type="CDD" id="cd03293">
    <property type="entry name" value="ABC_NrtD_SsuB_transporters"/>
    <property type="match status" value="1"/>
</dbReference>
<feature type="domain" description="ABC transporter" evidence="8">
    <location>
        <begin position="5"/>
        <end position="234"/>
    </location>
</feature>
<dbReference type="PROSITE" id="PS00211">
    <property type="entry name" value="ABC_TRANSPORTER_1"/>
    <property type="match status" value="1"/>
</dbReference>
<protein>
    <submittedName>
        <fullName evidence="9">ABC transporter ATP-binding protein</fullName>
    </submittedName>
</protein>
<accession>A0A348G1N6</accession>
<evidence type="ECO:0000259" key="8">
    <source>
        <dbReference type="PROSITE" id="PS50893"/>
    </source>
</evidence>
<evidence type="ECO:0000256" key="7">
    <source>
        <dbReference type="ARBA" id="ARBA00023136"/>
    </source>
</evidence>
<evidence type="ECO:0000256" key="3">
    <source>
        <dbReference type="ARBA" id="ARBA00022475"/>
    </source>
</evidence>
<evidence type="ECO:0000256" key="1">
    <source>
        <dbReference type="ARBA" id="ARBA00005417"/>
    </source>
</evidence>
<gene>
    <name evidence="9" type="ORF">BLTE_21540</name>
</gene>
<evidence type="ECO:0000256" key="4">
    <source>
        <dbReference type="ARBA" id="ARBA00022741"/>
    </source>
</evidence>
<keyword evidence="10" id="KW-1185">Reference proteome</keyword>
<dbReference type="Gene3D" id="3.40.50.300">
    <property type="entry name" value="P-loop containing nucleotide triphosphate hydrolases"/>
    <property type="match status" value="1"/>
</dbReference>
<evidence type="ECO:0000256" key="5">
    <source>
        <dbReference type="ARBA" id="ARBA00022840"/>
    </source>
</evidence>
<dbReference type="InterPro" id="IPR003439">
    <property type="entry name" value="ABC_transporter-like_ATP-bd"/>
</dbReference>
<sequence>MESVIEIDGLSLVYNRDGLRNEVLRGLDLRIARGAFVAIVGASGVGKSTLLRVLIGLAEAAAGTVRIRTSPAAHQPVALVFQDSRLLPWRTVLANVAFGLEGRGLSRSERATRALDALRIVGLAELAARWPHQLSGGQRQRVALARALAVEPEVLLMDEPFSALDAITRESLQDELVRIWQETGKTVLFVTHDIEEATYLADRVVVLAGAPGRAVADIAIDAPRPRARSGGPQALVADIRHHLGADSLIDGAAI</sequence>
<keyword evidence="4" id="KW-0547">Nucleotide-binding</keyword>
<dbReference type="SMART" id="SM00382">
    <property type="entry name" value="AAA"/>
    <property type="match status" value="1"/>
</dbReference>
<proteinExistence type="inferred from homology"/>
<dbReference type="Pfam" id="PF00005">
    <property type="entry name" value="ABC_tran"/>
    <property type="match status" value="1"/>
</dbReference>
<name>A0A348G1N6_9HYPH</name>
<reference evidence="9 10" key="1">
    <citation type="submission" date="2018-08" db="EMBL/GenBank/DDBJ databases">
        <title>Complete genome sequencing of Blastochloris tepida GI.</title>
        <authorList>
            <person name="Tsukatani Y."/>
            <person name="Mori H."/>
        </authorList>
    </citation>
    <scope>NUCLEOTIDE SEQUENCE [LARGE SCALE GENOMIC DNA]</scope>
    <source>
        <strain evidence="9 10">GI</strain>
    </source>
</reference>
<keyword evidence="3" id="KW-1003">Cell membrane</keyword>
<dbReference type="RefSeq" id="WP_126400299.1">
    <property type="nucleotide sequence ID" value="NZ_AP018907.1"/>
</dbReference>
<evidence type="ECO:0000313" key="10">
    <source>
        <dbReference type="Proteomes" id="UP000266934"/>
    </source>
</evidence>
<dbReference type="EMBL" id="AP018907">
    <property type="protein sequence ID" value="BBF93469.1"/>
    <property type="molecule type" value="Genomic_DNA"/>
</dbReference>
<keyword evidence="2" id="KW-0813">Transport</keyword>
<dbReference type="InterPro" id="IPR003593">
    <property type="entry name" value="AAA+_ATPase"/>
</dbReference>
<dbReference type="GO" id="GO:0016887">
    <property type="term" value="F:ATP hydrolysis activity"/>
    <property type="evidence" value="ECO:0007669"/>
    <property type="project" value="InterPro"/>
</dbReference>
<comment type="similarity">
    <text evidence="1">Belongs to the ABC transporter superfamily.</text>
</comment>
<dbReference type="PANTHER" id="PTHR42788:SF17">
    <property type="entry name" value="ALIPHATIC SULFONATES IMPORT ATP-BINDING PROTEIN SSUB"/>
    <property type="match status" value="1"/>
</dbReference>
<dbReference type="InterPro" id="IPR050166">
    <property type="entry name" value="ABC_transporter_ATP-bind"/>
</dbReference>
<keyword evidence="5 9" id="KW-0067">ATP-binding</keyword>
<dbReference type="PANTHER" id="PTHR42788">
    <property type="entry name" value="TAURINE IMPORT ATP-BINDING PROTEIN-RELATED"/>
    <property type="match status" value="1"/>
</dbReference>
<dbReference type="KEGG" id="blag:BLTE_21540"/>
<dbReference type="SUPFAM" id="SSF52540">
    <property type="entry name" value="P-loop containing nucleoside triphosphate hydrolases"/>
    <property type="match status" value="1"/>
</dbReference>
<keyword evidence="7" id="KW-0472">Membrane</keyword>
<evidence type="ECO:0000256" key="6">
    <source>
        <dbReference type="ARBA" id="ARBA00022967"/>
    </source>
</evidence>
<evidence type="ECO:0000313" key="9">
    <source>
        <dbReference type="EMBL" id="BBF93469.1"/>
    </source>
</evidence>
<dbReference type="PROSITE" id="PS50893">
    <property type="entry name" value="ABC_TRANSPORTER_2"/>
    <property type="match status" value="1"/>
</dbReference>
<dbReference type="InterPro" id="IPR017871">
    <property type="entry name" value="ABC_transporter-like_CS"/>
</dbReference>
<dbReference type="Proteomes" id="UP000266934">
    <property type="component" value="Chromosome"/>
</dbReference>
<organism evidence="9 10">
    <name type="scientific">Blastochloris tepida</name>
    <dbReference type="NCBI Taxonomy" id="2233851"/>
    <lineage>
        <taxon>Bacteria</taxon>
        <taxon>Pseudomonadati</taxon>
        <taxon>Pseudomonadota</taxon>
        <taxon>Alphaproteobacteria</taxon>
        <taxon>Hyphomicrobiales</taxon>
        <taxon>Blastochloridaceae</taxon>
        <taxon>Blastochloris</taxon>
    </lineage>
</organism>